<feature type="transmembrane region" description="Helical" evidence="1">
    <location>
        <begin position="41"/>
        <end position="58"/>
    </location>
</feature>
<dbReference type="RefSeq" id="WP_160721110.1">
    <property type="nucleotide sequence ID" value="NZ_SUMG01000008.1"/>
</dbReference>
<proteinExistence type="predicted"/>
<comment type="caution">
    <text evidence="2">The sequence shown here is derived from an EMBL/GenBank/DDBJ whole genome shotgun (WGS) entry which is preliminary data.</text>
</comment>
<reference evidence="2 3" key="1">
    <citation type="submission" date="2019-04" db="EMBL/GenBank/DDBJ databases">
        <title>Isachenkonia alkalipeptolytica gen. nov. sp. nov. a new anaerobic, alkiliphilic organothrophic bacterium capable to reduce synthesized ferrihydrite isolated from a soda lake.</title>
        <authorList>
            <person name="Toshchakov S.V."/>
            <person name="Zavarzina D.G."/>
            <person name="Zhilina T.N."/>
            <person name="Kostrikina N.A."/>
            <person name="Kublanov I.V."/>
        </authorList>
    </citation>
    <scope>NUCLEOTIDE SEQUENCE [LARGE SCALE GENOMIC DNA]</scope>
    <source>
        <strain evidence="2 3">Z-1701</strain>
    </source>
</reference>
<protein>
    <submittedName>
        <fullName evidence="2">Uncharacterized protein</fullName>
    </submittedName>
</protein>
<dbReference type="Proteomes" id="UP000449710">
    <property type="component" value="Unassembled WGS sequence"/>
</dbReference>
<evidence type="ECO:0000313" key="2">
    <source>
        <dbReference type="EMBL" id="NBG88474.1"/>
    </source>
</evidence>
<keyword evidence="1" id="KW-0472">Membrane</keyword>
<dbReference type="AlphaFoldDB" id="A0AA43XLJ7"/>
<dbReference type="EMBL" id="SUMG01000008">
    <property type="protein sequence ID" value="NBG88474.1"/>
    <property type="molecule type" value="Genomic_DNA"/>
</dbReference>
<evidence type="ECO:0000256" key="1">
    <source>
        <dbReference type="SAM" id="Phobius"/>
    </source>
</evidence>
<gene>
    <name evidence="2" type="ORF">ISALK_08160</name>
</gene>
<sequence>MTFHLEKNQLLRGMGLSIITFLLLVIGAGVLLGVSLQLQNVAVYFVFSILAGFIYLILSGYALTIVLFFFMTGLLVGFIEMYRAFWQGLEGWGEIIGILTLLIWPTIGIILGVIIQIGVCIYNKYQNKKTQNTNSNNEN</sequence>
<feature type="transmembrane region" description="Helical" evidence="1">
    <location>
        <begin position="95"/>
        <end position="122"/>
    </location>
</feature>
<accession>A0AA43XLJ7</accession>
<keyword evidence="1" id="KW-1133">Transmembrane helix</keyword>
<name>A0AA43XLJ7_9CLOT</name>
<feature type="transmembrane region" description="Helical" evidence="1">
    <location>
        <begin position="12"/>
        <end position="35"/>
    </location>
</feature>
<keyword evidence="3" id="KW-1185">Reference proteome</keyword>
<organism evidence="2 3">
    <name type="scientific">Isachenkonia alkalipeptolytica</name>
    <dbReference type="NCBI Taxonomy" id="2565777"/>
    <lineage>
        <taxon>Bacteria</taxon>
        <taxon>Bacillati</taxon>
        <taxon>Bacillota</taxon>
        <taxon>Clostridia</taxon>
        <taxon>Eubacteriales</taxon>
        <taxon>Clostridiaceae</taxon>
        <taxon>Isachenkonia</taxon>
    </lineage>
</organism>
<evidence type="ECO:0000313" key="3">
    <source>
        <dbReference type="Proteomes" id="UP000449710"/>
    </source>
</evidence>
<keyword evidence="1" id="KW-0812">Transmembrane</keyword>
<feature type="transmembrane region" description="Helical" evidence="1">
    <location>
        <begin position="65"/>
        <end position="83"/>
    </location>
</feature>